<accession>A0ABY4KYL2</accession>
<sequence length="232" mass="24401">MNSLSCRSLTAGYGRLVVCRSIDLHVAAGEFLALLGPNGAGKSTLLRGLAGLSQKSGEVVLGERSLTGLSAARRARAGLAFVPESRGNVFASMTVAENMAIAARRTPQRRRAERRELTSSLFPVLDRYAAKPAGLLSGGEQQMLAISMALLADPAAILLDEPSQGLAPSVLRAIGEALTQLRSTGITILLAEQNTRFATALADRVVRIEQGHLTDRPAEHPQPGTAVAEAGR</sequence>
<feature type="region of interest" description="Disordered" evidence="6">
    <location>
        <begin position="212"/>
        <end position="232"/>
    </location>
</feature>
<dbReference type="PROSITE" id="PS00211">
    <property type="entry name" value="ABC_TRANSPORTER_1"/>
    <property type="match status" value="1"/>
</dbReference>
<comment type="similarity">
    <text evidence="1">Belongs to the ABC transporter superfamily.</text>
</comment>
<keyword evidence="2" id="KW-0813">Transport</keyword>
<dbReference type="RefSeq" id="WP_248592764.1">
    <property type="nucleotide sequence ID" value="NZ_BAABEB010000012.1"/>
</dbReference>
<keyword evidence="4 8" id="KW-0067">ATP-binding</keyword>
<dbReference type="InterPro" id="IPR027417">
    <property type="entry name" value="P-loop_NTPase"/>
</dbReference>
<evidence type="ECO:0000256" key="5">
    <source>
        <dbReference type="ARBA" id="ARBA00022970"/>
    </source>
</evidence>
<dbReference type="Gene3D" id="3.40.50.300">
    <property type="entry name" value="P-loop containing nucleotide triphosphate hydrolases"/>
    <property type="match status" value="1"/>
</dbReference>
<evidence type="ECO:0000256" key="6">
    <source>
        <dbReference type="SAM" id="MobiDB-lite"/>
    </source>
</evidence>
<keyword evidence="3" id="KW-0547">Nucleotide-binding</keyword>
<evidence type="ECO:0000256" key="4">
    <source>
        <dbReference type="ARBA" id="ARBA00022840"/>
    </source>
</evidence>
<evidence type="ECO:0000313" key="9">
    <source>
        <dbReference type="Proteomes" id="UP000832041"/>
    </source>
</evidence>
<dbReference type="EMBL" id="CP051627">
    <property type="protein sequence ID" value="UPT20506.1"/>
    <property type="molecule type" value="Genomic_DNA"/>
</dbReference>
<dbReference type="InterPro" id="IPR017871">
    <property type="entry name" value="ABC_transporter-like_CS"/>
</dbReference>
<dbReference type="PANTHER" id="PTHR43820">
    <property type="entry name" value="HIGH-AFFINITY BRANCHED-CHAIN AMINO ACID TRANSPORT ATP-BINDING PROTEIN LIVF"/>
    <property type="match status" value="1"/>
</dbReference>
<evidence type="ECO:0000256" key="3">
    <source>
        <dbReference type="ARBA" id="ARBA00022741"/>
    </source>
</evidence>
<proteinExistence type="inferred from homology"/>
<dbReference type="InterPro" id="IPR003593">
    <property type="entry name" value="AAA+_ATPase"/>
</dbReference>
<dbReference type="GO" id="GO:0005524">
    <property type="term" value="F:ATP binding"/>
    <property type="evidence" value="ECO:0007669"/>
    <property type="project" value="UniProtKB-KW"/>
</dbReference>
<keyword evidence="9" id="KW-1185">Reference proteome</keyword>
<organism evidence="8 9">
    <name type="scientific">Thermobifida alba</name>
    <name type="common">Thermomonospora alba</name>
    <dbReference type="NCBI Taxonomy" id="53522"/>
    <lineage>
        <taxon>Bacteria</taxon>
        <taxon>Bacillati</taxon>
        <taxon>Actinomycetota</taxon>
        <taxon>Actinomycetes</taxon>
        <taxon>Streptosporangiales</taxon>
        <taxon>Nocardiopsidaceae</taxon>
        <taxon>Thermobifida</taxon>
    </lineage>
</organism>
<evidence type="ECO:0000256" key="2">
    <source>
        <dbReference type="ARBA" id="ARBA00022448"/>
    </source>
</evidence>
<dbReference type="PANTHER" id="PTHR43820:SF4">
    <property type="entry name" value="HIGH-AFFINITY BRANCHED-CHAIN AMINO ACID TRANSPORT ATP-BINDING PROTEIN LIVF"/>
    <property type="match status" value="1"/>
</dbReference>
<dbReference type="SMART" id="SM00382">
    <property type="entry name" value="AAA"/>
    <property type="match status" value="1"/>
</dbReference>
<reference evidence="8 9" key="1">
    <citation type="submission" date="2020-04" db="EMBL/GenBank/DDBJ databases">
        <title>Thermobifida alba genome sequencing and assembly.</title>
        <authorList>
            <person name="Luzics S."/>
            <person name="Horvath B."/>
            <person name="Nagy I."/>
            <person name="Toth A."/>
            <person name="Nagy I."/>
            <person name="Kukolya J."/>
        </authorList>
    </citation>
    <scope>NUCLEOTIDE SEQUENCE [LARGE SCALE GENOMIC DNA]</scope>
    <source>
        <strain evidence="8 9">DSM 43795</strain>
    </source>
</reference>
<protein>
    <submittedName>
        <fullName evidence="8">ATP-binding cassette domain-containing protein</fullName>
    </submittedName>
</protein>
<keyword evidence="5" id="KW-0029">Amino-acid transport</keyword>
<dbReference type="InterPro" id="IPR003439">
    <property type="entry name" value="ABC_transporter-like_ATP-bd"/>
</dbReference>
<dbReference type="InterPro" id="IPR052156">
    <property type="entry name" value="BCAA_Transport_ATP-bd_LivF"/>
</dbReference>
<evidence type="ECO:0000313" key="8">
    <source>
        <dbReference type="EMBL" id="UPT20506.1"/>
    </source>
</evidence>
<dbReference type="Pfam" id="PF00005">
    <property type="entry name" value="ABC_tran"/>
    <property type="match status" value="1"/>
</dbReference>
<dbReference type="Proteomes" id="UP000832041">
    <property type="component" value="Chromosome"/>
</dbReference>
<dbReference type="SUPFAM" id="SSF52540">
    <property type="entry name" value="P-loop containing nucleoside triphosphate hydrolases"/>
    <property type="match status" value="1"/>
</dbReference>
<gene>
    <name evidence="8" type="ORF">FOF52_05565</name>
</gene>
<name>A0ABY4KYL2_THEAE</name>
<dbReference type="PROSITE" id="PS50893">
    <property type="entry name" value="ABC_TRANSPORTER_2"/>
    <property type="match status" value="1"/>
</dbReference>
<evidence type="ECO:0000259" key="7">
    <source>
        <dbReference type="PROSITE" id="PS50893"/>
    </source>
</evidence>
<evidence type="ECO:0000256" key="1">
    <source>
        <dbReference type="ARBA" id="ARBA00005417"/>
    </source>
</evidence>
<feature type="domain" description="ABC transporter" evidence="7">
    <location>
        <begin position="4"/>
        <end position="230"/>
    </location>
</feature>